<dbReference type="AlphaFoldDB" id="A0A1G6KYG6"/>
<dbReference type="RefSeq" id="WP_092078974.1">
    <property type="nucleotide sequence ID" value="NZ_FMZW01000002.1"/>
</dbReference>
<name>A0A1G6KYG6_9BRAD</name>
<dbReference type="InterPro" id="IPR011083">
    <property type="entry name" value="Phage_tail_collar_dom"/>
</dbReference>
<accession>A0A1G6KYG6</accession>
<dbReference type="EMBL" id="FMZW01000002">
    <property type="protein sequence ID" value="SDC35515.1"/>
    <property type="molecule type" value="Genomic_DNA"/>
</dbReference>
<gene>
    <name evidence="2" type="ORF">SAMN05216337_1002246</name>
</gene>
<organism evidence="2 3">
    <name type="scientific">Bradyrhizobium brasilense</name>
    <dbReference type="NCBI Taxonomy" id="1419277"/>
    <lineage>
        <taxon>Bacteria</taxon>
        <taxon>Pseudomonadati</taxon>
        <taxon>Pseudomonadota</taxon>
        <taxon>Alphaproteobacteria</taxon>
        <taxon>Hyphomicrobiales</taxon>
        <taxon>Nitrobacteraceae</taxon>
        <taxon>Bradyrhizobium</taxon>
    </lineage>
</organism>
<evidence type="ECO:0000259" key="1">
    <source>
        <dbReference type="Pfam" id="PF07484"/>
    </source>
</evidence>
<dbReference type="InterPro" id="IPR037053">
    <property type="entry name" value="Phage_tail_collar_dom_sf"/>
</dbReference>
<evidence type="ECO:0000313" key="2">
    <source>
        <dbReference type="EMBL" id="SDC35515.1"/>
    </source>
</evidence>
<dbReference type="Pfam" id="PF07484">
    <property type="entry name" value="Collar"/>
    <property type="match status" value="1"/>
</dbReference>
<feature type="domain" description="Phage tail collar" evidence="1">
    <location>
        <begin position="8"/>
        <end position="63"/>
    </location>
</feature>
<protein>
    <submittedName>
        <fullName evidence="2">Microcystin-dependent protein</fullName>
    </submittedName>
</protein>
<proteinExistence type="predicted"/>
<sequence>MADPFLSEVRMMSFSFAPKGWAFCNGQLLPIAQNQALFSLLGTTYGGDGRVTFGLPDLRGRVPISMGPGYTLGQRGGEESHTLTINEMAQHNHLANATNSNGSQPLDSGAYLGAFNNGYSTSTTDITPLNPLTVGNAGGSQAHQNMQPFLTINFSIALQGIFPSQN</sequence>
<dbReference type="Gene3D" id="3.90.1340.10">
    <property type="entry name" value="Phage tail collar domain"/>
    <property type="match status" value="1"/>
</dbReference>
<dbReference type="Proteomes" id="UP000199245">
    <property type="component" value="Unassembled WGS sequence"/>
</dbReference>
<dbReference type="SUPFAM" id="SSF88874">
    <property type="entry name" value="Receptor-binding domain of short tail fibre protein gp12"/>
    <property type="match status" value="1"/>
</dbReference>
<evidence type="ECO:0000313" key="3">
    <source>
        <dbReference type="Proteomes" id="UP000199245"/>
    </source>
</evidence>
<reference evidence="2 3" key="1">
    <citation type="submission" date="2016-10" db="EMBL/GenBank/DDBJ databases">
        <authorList>
            <person name="de Groot N.N."/>
        </authorList>
    </citation>
    <scope>NUCLEOTIDE SEQUENCE [LARGE SCALE GENOMIC DNA]</scope>
    <source>
        <strain evidence="2 3">R5</strain>
    </source>
</reference>